<feature type="transmembrane region" description="Helical" evidence="9">
    <location>
        <begin position="67"/>
        <end position="89"/>
    </location>
</feature>
<gene>
    <name evidence="11" type="ORF">HETSPECPRED_008407</name>
</gene>
<name>A0A8H3IUD7_9LECA</name>
<accession>A0A8H3IUD7</accession>
<evidence type="ECO:0000256" key="1">
    <source>
        <dbReference type="ARBA" id="ARBA00004370"/>
    </source>
</evidence>
<keyword evidence="4 9" id="KW-0812">Transmembrane</keyword>
<evidence type="ECO:0000313" key="12">
    <source>
        <dbReference type="Proteomes" id="UP000664521"/>
    </source>
</evidence>
<evidence type="ECO:0000256" key="10">
    <source>
        <dbReference type="SAM" id="SignalP"/>
    </source>
</evidence>
<feature type="transmembrane region" description="Helical" evidence="9">
    <location>
        <begin position="375"/>
        <end position="397"/>
    </location>
</feature>
<dbReference type="EMBL" id="CAJPDS010000064">
    <property type="protein sequence ID" value="CAF9932633.1"/>
    <property type="molecule type" value="Genomic_DNA"/>
</dbReference>
<keyword evidence="2" id="KW-0328">Glycosyltransferase</keyword>
<comment type="caution">
    <text evidence="11">The sequence shown here is derived from an EMBL/GenBank/DDBJ whole genome shotgun (WGS) entry which is preliminary data.</text>
</comment>
<dbReference type="OrthoDB" id="2849215at2759"/>
<dbReference type="InterPro" id="IPR052427">
    <property type="entry name" value="Glycosyltrans_GT2/GT47"/>
</dbReference>
<evidence type="ECO:0008006" key="13">
    <source>
        <dbReference type="Google" id="ProtNLM"/>
    </source>
</evidence>
<dbReference type="PANTHER" id="PTHR47844:SF1">
    <property type="entry name" value="EXOSTOSIN-LIKE 2"/>
    <property type="match status" value="1"/>
</dbReference>
<keyword evidence="10" id="KW-0732">Signal</keyword>
<dbReference type="AlphaFoldDB" id="A0A8H3IUD7"/>
<keyword evidence="6 9" id="KW-0472">Membrane</keyword>
<dbReference type="GO" id="GO:0016757">
    <property type="term" value="F:glycosyltransferase activity"/>
    <property type="evidence" value="ECO:0007669"/>
    <property type="project" value="UniProtKB-KW"/>
</dbReference>
<reference evidence="11" key="1">
    <citation type="submission" date="2021-03" db="EMBL/GenBank/DDBJ databases">
        <authorList>
            <person name="Tagirdzhanova G."/>
        </authorList>
    </citation>
    <scope>NUCLEOTIDE SEQUENCE</scope>
</reference>
<comment type="subcellular location">
    <subcellularLocation>
        <location evidence="1">Membrane</location>
    </subcellularLocation>
</comment>
<evidence type="ECO:0000256" key="8">
    <source>
        <dbReference type="SAM" id="MobiDB-lite"/>
    </source>
</evidence>
<evidence type="ECO:0000256" key="3">
    <source>
        <dbReference type="ARBA" id="ARBA00022679"/>
    </source>
</evidence>
<dbReference type="SUPFAM" id="SSF53448">
    <property type="entry name" value="Nucleotide-diphospho-sugar transferases"/>
    <property type="match status" value="1"/>
</dbReference>
<proteinExistence type="predicted"/>
<feature type="signal peptide" evidence="10">
    <location>
        <begin position="1"/>
        <end position="19"/>
    </location>
</feature>
<feature type="region of interest" description="Disordered" evidence="8">
    <location>
        <begin position="492"/>
        <end position="528"/>
    </location>
</feature>
<keyword evidence="3" id="KW-0808">Transferase</keyword>
<feature type="compositionally biased region" description="Polar residues" evidence="8">
    <location>
        <begin position="518"/>
        <end position="528"/>
    </location>
</feature>
<keyword evidence="5 9" id="KW-1133">Transmembrane helix</keyword>
<evidence type="ECO:0000256" key="9">
    <source>
        <dbReference type="SAM" id="Phobius"/>
    </source>
</evidence>
<evidence type="ECO:0000313" key="11">
    <source>
        <dbReference type="EMBL" id="CAF9932633.1"/>
    </source>
</evidence>
<evidence type="ECO:0000256" key="4">
    <source>
        <dbReference type="ARBA" id="ARBA00022692"/>
    </source>
</evidence>
<keyword evidence="7" id="KW-0325">Glycoprotein</keyword>
<dbReference type="GO" id="GO:0016020">
    <property type="term" value="C:membrane"/>
    <property type="evidence" value="ECO:0007669"/>
    <property type="project" value="UniProtKB-SubCell"/>
</dbReference>
<feature type="transmembrane region" description="Helical" evidence="9">
    <location>
        <begin position="443"/>
        <end position="462"/>
    </location>
</feature>
<dbReference type="Proteomes" id="UP000664521">
    <property type="component" value="Unassembled WGS sequence"/>
</dbReference>
<dbReference type="PANTHER" id="PTHR47844">
    <property type="entry name" value="SYNTHASE CPS1, PUTATIVE (AFU_ORTHOLOGUE AFUA_7G02500)-RELATED"/>
    <property type="match status" value="1"/>
</dbReference>
<evidence type="ECO:0000256" key="7">
    <source>
        <dbReference type="ARBA" id="ARBA00023180"/>
    </source>
</evidence>
<evidence type="ECO:0000256" key="6">
    <source>
        <dbReference type="ARBA" id="ARBA00023136"/>
    </source>
</evidence>
<organism evidence="11 12">
    <name type="scientific">Heterodermia speciosa</name>
    <dbReference type="NCBI Taxonomy" id="116794"/>
    <lineage>
        <taxon>Eukaryota</taxon>
        <taxon>Fungi</taxon>
        <taxon>Dikarya</taxon>
        <taxon>Ascomycota</taxon>
        <taxon>Pezizomycotina</taxon>
        <taxon>Lecanoromycetes</taxon>
        <taxon>OSLEUM clade</taxon>
        <taxon>Lecanoromycetidae</taxon>
        <taxon>Caliciales</taxon>
        <taxon>Physciaceae</taxon>
        <taxon>Heterodermia</taxon>
    </lineage>
</organism>
<evidence type="ECO:0000256" key="2">
    <source>
        <dbReference type="ARBA" id="ARBA00022676"/>
    </source>
</evidence>
<feature type="chain" id="PRO_5034591918" description="Glycosyltransferase family 2 protein" evidence="10">
    <location>
        <begin position="20"/>
        <end position="528"/>
    </location>
</feature>
<evidence type="ECO:0000256" key="5">
    <source>
        <dbReference type="ARBA" id="ARBA00022989"/>
    </source>
</evidence>
<dbReference type="InterPro" id="IPR029044">
    <property type="entry name" value="Nucleotide-diphossugar_trans"/>
</dbReference>
<protein>
    <recommendedName>
        <fullName evidence="13">Glycosyltransferase family 2 protein</fullName>
    </recommendedName>
</protein>
<sequence>MPIRLTVFFVVVCVLLAQGYFLPAKGPVSYPLYGLQTLLTTVYKVSINPQLITASCYLLSFEKYTQIFGFLFLFRYIRLLISIFGYWIYKPIPIPSNPTLTSNDTTVIVPTVDPFNLDFAECIFSIAATKPASIIIVTAGGYQNFKQASTYSNLLPQSNILVLSSPIVSKRRQISLGLSHTVTAITILCDDHVFWPSTFMPHLLAPFHNRTIGAVCTNKCVRRTSQAGTLTWASYWNLIGVLYLERCSFDTCATNTVDGGVFVLSGRTVGYRTTILQDPACIASFLGEYVGMGRLKVGPLNVDDDNFYTRWIISHGWKIQVQAPAGGEAKVETTLGEWPKYLRQCLRWSRTTWRSNPKALFIDRTVIGTYPWSTYAIYIAHLFNFALFYDLALLCTLHLSLSSSGHSKAWLCALSLWILASKLVKVAPYFAAHPKDLMLLPGYILFGWFHSLIKLYALFSLWDISWAGRQGLGDGDDIGAGNGPCLVGKETSGKVTRVGDSPSDKNQNNDETSGDWANFNSHGNQGLN</sequence>
<keyword evidence="12" id="KW-1185">Reference proteome</keyword>
<dbReference type="Pfam" id="PF13641">
    <property type="entry name" value="Glyco_tranf_2_3"/>
    <property type="match status" value="1"/>
</dbReference>